<evidence type="ECO:0000313" key="3">
    <source>
        <dbReference type="Proteomes" id="UP000472240"/>
    </source>
</evidence>
<feature type="region of interest" description="Disordered" evidence="1">
    <location>
        <begin position="63"/>
        <end position="86"/>
    </location>
</feature>
<dbReference type="InterPro" id="IPR040261">
    <property type="entry name" value="FAM240"/>
</dbReference>
<organism evidence="2 3">
    <name type="scientific">Rhinolophus ferrumequinum</name>
    <name type="common">Greater horseshoe bat</name>
    <dbReference type="NCBI Taxonomy" id="59479"/>
    <lineage>
        <taxon>Eukaryota</taxon>
        <taxon>Metazoa</taxon>
        <taxon>Chordata</taxon>
        <taxon>Craniata</taxon>
        <taxon>Vertebrata</taxon>
        <taxon>Euteleostomi</taxon>
        <taxon>Mammalia</taxon>
        <taxon>Eutheria</taxon>
        <taxon>Laurasiatheria</taxon>
        <taxon>Chiroptera</taxon>
        <taxon>Yinpterochiroptera</taxon>
        <taxon>Rhinolophoidea</taxon>
        <taxon>Rhinolophidae</taxon>
        <taxon>Rhinolophinae</taxon>
        <taxon>Rhinolophus</taxon>
    </lineage>
</organism>
<dbReference type="Proteomes" id="UP000472240">
    <property type="component" value="Chromosome 8"/>
</dbReference>
<dbReference type="InParanoid" id="A0A671DJK4"/>
<reference evidence="3" key="3">
    <citation type="submission" date="2018-12" db="EMBL/GenBank/DDBJ databases">
        <title>G10K-VGP greater horseshoe bat female genome, primary haplotype.</title>
        <authorList>
            <person name="Teeling E."/>
            <person name="Myers G."/>
            <person name="Vernes S."/>
            <person name="Pippel M."/>
            <person name="Winkler S."/>
            <person name="Fedrigo O."/>
            <person name="Rhie A."/>
            <person name="Koren S."/>
            <person name="Phillippy A."/>
            <person name="Lewin H."/>
            <person name="Damas J."/>
            <person name="Howe K."/>
            <person name="Mountcastle J."/>
            <person name="Jarvis E.D."/>
        </authorList>
    </citation>
    <scope>NUCLEOTIDE SEQUENCE [LARGE SCALE GENOMIC DNA]</scope>
</reference>
<dbReference type="GeneTree" id="ENSGT00510000055442"/>
<dbReference type="AlphaFoldDB" id="A0A671DJK4"/>
<name>A0A671DJK4_RHIFE</name>
<reference evidence="2" key="4">
    <citation type="submission" date="2025-08" db="UniProtKB">
        <authorList>
            <consortium name="Ensembl"/>
        </authorList>
    </citation>
    <scope>IDENTIFICATION</scope>
</reference>
<dbReference type="PANTHER" id="PTHR40387:SF4">
    <property type="entry name" value="PROTEIN FAM240C"/>
    <property type="match status" value="1"/>
</dbReference>
<dbReference type="OMA" id="QPSHARD"/>
<dbReference type="PANTHER" id="PTHR40387">
    <property type="entry name" value="PROTEIN FAM240B"/>
    <property type="match status" value="1"/>
</dbReference>
<keyword evidence="3" id="KW-1185">Reference proteome</keyword>
<reference evidence="2 3" key="1">
    <citation type="journal article" date="2015" name="Annu Rev Anim Biosci">
        <title>The Genome 10K Project: a way forward.</title>
        <authorList>
            <person name="Koepfli K.P."/>
            <person name="Paten B."/>
            <person name="O'Brien S.J."/>
            <person name="Koepfli K.P."/>
            <person name="Paten B."/>
            <person name="Antunes A."/>
            <person name="Belov K."/>
            <person name="Bustamante C."/>
            <person name="Castoe T.A."/>
            <person name="Clawson H."/>
            <person name="Crawford A.J."/>
            <person name="Diekhans M."/>
            <person name="Distel D."/>
            <person name="Durbin R."/>
            <person name="Earl D."/>
            <person name="Fujita M.K."/>
            <person name="Gamble T."/>
            <person name="Georges A."/>
            <person name="Gemmell N."/>
            <person name="Gilbert M.T."/>
            <person name="Graves J.M."/>
            <person name="Green R.E."/>
            <person name="Hickey G."/>
            <person name="Jarvis E.D."/>
            <person name="Johnson W."/>
            <person name="Komissarov A."/>
            <person name="Korf I."/>
            <person name="Kuhn R."/>
            <person name="Larkin D.M."/>
            <person name="Lewin H."/>
            <person name="Lopez J.V."/>
            <person name="Ma J."/>
            <person name="Marques-Bonet T."/>
            <person name="Miller W."/>
            <person name="Murphy R."/>
            <person name="Pevzner P."/>
            <person name="Shapiro B."/>
            <person name="Steiner C."/>
            <person name="Tamazian G."/>
            <person name="Venkatesh B."/>
            <person name="Wang J."/>
            <person name="Wayne R."/>
            <person name="Wiley E."/>
            <person name="Yang H."/>
            <person name="Zhang G."/>
            <person name="Haussler D."/>
            <person name="Ryder O."/>
            <person name="O'Brien S.J."/>
        </authorList>
    </citation>
    <scope>NUCLEOTIDE SEQUENCE</scope>
</reference>
<dbReference type="Ensembl" id="ENSRFET00010000850.1">
    <property type="protein sequence ID" value="ENSRFEP00010000753.1"/>
    <property type="gene ID" value="ENSRFEG00010000608.1"/>
</dbReference>
<evidence type="ECO:0000256" key="1">
    <source>
        <dbReference type="SAM" id="MobiDB-lite"/>
    </source>
</evidence>
<reference evidence="2" key="5">
    <citation type="submission" date="2025-09" db="UniProtKB">
        <authorList>
            <consortium name="Ensembl"/>
        </authorList>
    </citation>
    <scope>IDENTIFICATION</scope>
</reference>
<evidence type="ECO:0000313" key="2">
    <source>
        <dbReference type="Ensembl" id="ENSRFEP00010000753.1"/>
    </source>
</evidence>
<reference evidence="2 3" key="2">
    <citation type="journal article" date="2018" name="Annu Rev Anim Biosci">
        <title>Bat Biology, Genomes, and the Bat1K Project: To Generate Chromosome-Level Genomes for All Living Bat Species.</title>
        <authorList>
            <person name="Teeling E.C."/>
            <person name="Vernes S.C."/>
            <person name="Davalos L.M."/>
            <person name="Ray D.A."/>
            <person name="Gilbert M.T.P."/>
            <person name="Myers E."/>
        </authorList>
    </citation>
    <scope>NUCLEOTIDE SEQUENCE</scope>
</reference>
<sequence>MNKSHTWKLPERVAYDADVLKLFWEKKIELHAERLQSEDMRTHRSALDRLRGEWAQKLEDRHRMLQAPPRHPCRVPSFHTPDKMAT</sequence>
<gene>
    <name evidence="2" type="primary">FAM240C</name>
</gene>
<accession>A0A671DJK4</accession>
<proteinExistence type="predicted"/>
<protein>
    <submittedName>
        <fullName evidence="2">Family with sequence similarity 240 member C</fullName>
    </submittedName>
</protein>